<dbReference type="PANTHER" id="PTHR46241">
    <property type="entry name" value="ARMADILLO REPEAT-CONTAINING PROTEIN 4 ARMC4"/>
    <property type="match status" value="1"/>
</dbReference>
<protein>
    <submittedName>
        <fullName evidence="2">Uncharacterized protein</fullName>
    </submittedName>
</protein>
<organism evidence="2 3">
    <name type="scientific">Eschrichtius robustus</name>
    <name type="common">California gray whale</name>
    <name type="synonym">Eschrichtius gibbosus</name>
    <dbReference type="NCBI Taxonomy" id="9764"/>
    <lineage>
        <taxon>Eukaryota</taxon>
        <taxon>Metazoa</taxon>
        <taxon>Chordata</taxon>
        <taxon>Craniata</taxon>
        <taxon>Vertebrata</taxon>
        <taxon>Euteleostomi</taxon>
        <taxon>Mammalia</taxon>
        <taxon>Eutheria</taxon>
        <taxon>Laurasiatheria</taxon>
        <taxon>Artiodactyla</taxon>
        <taxon>Whippomorpha</taxon>
        <taxon>Cetacea</taxon>
        <taxon>Mysticeti</taxon>
        <taxon>Eschrichtiidae</taxon>
        <taxon>Eschrichtius</taxon>
    </lineage>
</organism>
<name>A0AB34I2C8_ESCRO</name>
<sequence length="418" mass="46037">MRKQLQELRRQTEEQAGDLNAGARRTCPLSWGLSGSGQGPRRLGLRPLRSGPCLRGGGPAAELGFTRLENGHRQAVLVPSEPRCLHETGPGALRTSPLASPPTSWPPPLQASPSLLPETAGLAVEKRSFAGSRPEGRKADTKLFLPKGKTDDEGEINYERKGEIYKDLVTLLREKSGKFSETMSQQEGRFNEEQQKEKDQPNEAPEEEAAALRKASTASRRSALEKKQISLGRSQLAKRLEPSLNWKTTVDAKENKSSLRDTQEEEHGGRLEKSRPSTSPGRAQLIRKSAEKMEEIISESSSESEEDEEPPDHLQEANADLPSEYWQIQKLVKYLKTGGNRGGRPLSLIAPLPAILSHWVRQDARKDSPVSVLAITLPSPSFWHPFRNRVTRTHDGSPRPASPLSPAPDSCSNLSGLT</sequence>
<feature type="compositionally biased region" description="Basic and acidic residues" evidence="1">
    <location>
        <begin position="1"/>
        <end position="13"/>
    </location>
</feature>
<accession>A0AB34I2C8</accession>
<dbReference type="AlphaFoldDB" id="A0AB34I2C8"/>
<proteinExistence type="predicted"/>
<feature type="compositionally biased region" description="Basic and acidic residues" evidence="1">
    <location>
        <begin position="189"/>
        <end position="201"/>
    </location>
</feature>
<reference evidence="2 3" key="1">
    <citation type="submission" date="2022-11" db="EMBL/GenBank/DDBJ databases">
        <title>Whole genome sequence of Eschrichtius robustus ER-17-0199.</title>
        <authorList>
            <person name="Bruniche-Olsen A."/>
            <person name="Black A.N."/>
            <person name="Fields C.J."/>
            <person name="Walden K."/>
            <person name="Dewoody J.A."/>
        </authorList>
    </citation>
    <scope>NUCLEOTIDE SEQUENCE [LARGE SCALE GENOMIC DNA]</scope>
    <source>
        <strain evidence="2">ER-17-0199</strain>
        <tissue evidence="2">Blubber</tissue>
    </source>
</reference>
<feature type="compositionally biased region" description="Polar residues" evidence="1">
    <location>
        <begin position="179"/>
        <end position="188"/>
    </location>
</feature>
<feature type="compositionally biased region" description="Basic and acidic residues" evidence="1">
    <location>
        <begin position="250"/>
        <end position="275"/>
    </location>
</feature>
<gene>
    <name evidence="2" type="ORF">J1605_001729</name>
</gene>
<feature type="region of interest" description="Disordered" evidence="1">
    <location>
        <begin position="388"/>
        <end position="418"/>
    </location>
</feature>
<dbReference type="Proteomes" id="UP001159641">
    <property type="component" value="Unassembled WGS sequence"/>
</dbReference>
<feature type="region of interest" description="Disordered" evidence="1">
    <location>
        <begin position="128"/>
        <end position="156"/>
    </location>
</feature>
<dbReference type="EMBL" id="JAIQCJ010000177">
    <property type="protein sequence ID" value="KAJ8797634.1"/>
    <property type="molecule type" value="Genomic_DNA"/>
</dbReference>
<feature type="region of interest" description="Disordered" evidence="1">
    <location>
        <begin position="177"/>
        <end position="321"/>
    </location>
</feature>
<feature type="region of interest" description="Disordered" evidence="1">
    <location>
        <begin position="1"/>
        <end position="53"/>
    </location>
</feature>
<evidence type="ECO:0000256" key="1">
    <source>
        <dbReference type="SAM" id="MobiDB-lite"/>
    </source>
</evidence>
<keyword evidence="3" id="KW-1185">Reference proteome</keyword>
<evidence type="ECO:0000313" key="2">
    <source>
        <dbReference type="EMBL" id="KAJ8797634.1"/>
    </source>
</evidence>
<feature type="compositionally biased region" description="Basic and acidic residues" evidence="1">
    <location>
        <begin position="128"/>
        <end position="141"/>
    </location>
</feature>
<comment type="caution">
    <text evidence="2">The sequence shown here is derived from an EMBL/GenBank/DDBJ whole genome shotgun (WGS) entry which is preliminary data.</text>
</comment>
<dbReference type="PANTHER" id="PTHR46241:SF1">
    <property type="entry name" value="OUTER DYNEIN ARM-DOCKING COMPLEX SUBUNIT 2"/>
    <property type="match status" value="1"/>
</dbReference>
<feature type="compositionally biased region" description="Low complexity" evidence="1">
    <location>
        <begin position="39"/>
        <end position="53"/>
    </location>
</feature>
<evidence type="ECO:0000313" key="3">
    <source>
        <dbReference type="Proteomes" id="UP001159641"/>
    </source>
</evidence>